<feature type="domain" description="Enoyl reductase (ER)" evidence="3">
    <location>
        <begin position="43"/>
        <end position="372"/>
    </location>
</feature>
<dbReference type="SUPFAM" id="SSF50129">
    <property type="entry name" value="GroES-like"/>
    <property type="match status" value="1"/>
</dbReference>
<gene>
    <name evidence="4" type="ORF">DBRI00130_LOCUS43211</name>
</gene>
<dbReference type="SUPFAM" id="SSF51735">
    <property type="entry name" value="NAD(P)-binding Rossmann-fold domains"/>
    <property type="match status" value="1"/>
</dbReference>
<dbReference type="PANTHER" id="PTHR43677">
    <property type="entry name" value="SHORT-CHAIN DEHYDROGENASE/REDUCTASE"/>
    <property type="match status" value="1"/>
</dbReference>
<dbReference type="AlphaFoldDB" id="A0A7S4T6E8"/>
<dbReference type="GO" id="GO:0005739">
    <property type="term" value="C:mitochondrion"/>
    <property type="evidence" value="ECO:0007669"/>
    <property type="project" value="TreeGrafter"/>
</dbReference>
<dbReference type="GO" id="GO:0016491">
    <property type="term" value="F:oxidoreductase activity"/>
    <property type="evidence" value="ECO:0007669"/>
    <property type="project" value="UniProtKB-KW"/>
</dbReference>
<feature type="chain" id="PRO_5030800884" description="Enoyl reductase (ER) domain-containing protein" evidence="2">
    <location>
        <begin position="24"/>
        <end position="375"/>
    </location>
</feature>
<dbReference type="FunFam" id="3.40.50.720:FF:000121">
    <property type="entry name" value="Prostaglandin reductase 2"/>
    <property type="match status" value="1"/>
</dbReference>
<dbReference type="InterPro" id="IPR051397">
    <property type="entry name" value="Zn-ADH-like_protein"/>
</dbReference>
<evidence type="ECO:0000256" key="1">
    <source>
        <dbReference type="ARBA" id="ARBA00023002"/>
    </source>
</evidence>
<dbReference type="SMART" id="SM00829">
    <property type="entry name" value="PKS_ER"/>
    <property type="match status" value="1"/>
</dbReference>
<dbReference type="GO" id="GO:0008270">
    <property type="term" value="F:zinc ion binding"/>
    <property type="evidence" value="ECO:0007669"/>
    <property type="project" value="InterPro"/>
</dbReference>
<dbReference type="InterPro" id="IPR013154">
    <property type="entry name" value="ADH-like_N"/>
</dbReference>
<dbReference type="InterPro" id="IPR002364">
    <property type="entry name" value="Quin_OxRdtase/zeta-crystal_CS"/>
</dbReference>
<accession>A0A7S4T6E8</accession>
<dbReference type="EMBL" id="HBNS01060050">
    <property type="protein sequence ID" value="CAE4666653.1"/>
    <property type="molecule type" value="Transcribed_RNA"/>
</dbReference>
<reference evidence="4" key="1">
    <citation type="submission" date="2021-01" db="EMBL/GenBank/DDBJ databases">
        <authorList>
            <person name="Corre E."/>
            <person name="Pelletier E."/>
            <person name="Niang G."/>
            <person name="Scheremetjew M."/>
            <person name="Finn R."/>
            <person name="Kale V."/>
            <person name="Holt S."/>
            <person name="Cochrane G."/>
            <person name="Meng A."/>
            <person name="Brown T."/>
            <person name="Cohen L."/>
        </authorList>
    </citation>
    <scope>NUCLEOTIDE SEQUENCE</scope>
    <source>
        <strain evidence="4">GSO104</strain>
    </source>
</reference>
<keyword evidence="2" id="KW-0732">Signal</keyword>
<dbReference type="InterPro" id="IPR011032">
    <property type="entry name" value="GroES-like_sf"/>
</dbReference>
<dbReference type="PROSITE" id="PS01162">
    <property type="entry name" value="QOR_ZETA_CRYSTAL"/>
    <property type="match status" value="1"/>
</dbReference>
<evidence type="ECO:0000313" key="4">
    <source>
        <dbReference type="EMBL" id="CAE4666653.1"/>
    </source>
</evidence>
<proteinExistence type="predicted"/>
<sequence length="375" mass="40035">MALYALYLTWFVFCGLVSGLVQGKSTPMIPQTYKALVAESVGSSFSEVATVKDLPTPTIDKDEALVQVKYAGVNGGCETFRARGEYSFSGNKEVNYFSLGAEGVGVVIAIGSEVTNVKVGDAVCFVGSAFAEYSRCKAKLLWNIPEASKEYVGLRISGLTACAMLEQTGKLKKGEKVLITAAAGGAGHFAVQFAKLSGCEVFGTCGSDAKAKVLKKLGCDHIINYKTQDVEAELKRLAPNGLDAVLEGVGGEMLQIALECLAPEGRLLQIGYISEYPHNPAAATESAKNEVSASELFWKSQTIQRGKQTIYGNAWPKDFSLVNDSKNRVLSLFHDGALQSIVDENTEFIGLESVSDAITHMLSGKTIGKVVVKIS</sequence>
<feature type="signal peptide" evidence="2">
    <location>
        <begin position="1"/>
        <end position="23"/>
    </location>
</feature>
<dbReference type="Gene3D" id="3.40.50.720">
    <property type="entry name" value="NAD(P)-binding Rossmann-like Domain"/>
    <property type="match status" value="1"/>
</dbReference>
<name>A0A7S4T6E8_9STRA</name>
<evidence type="ECO:0000259" key="3">
    <source>
        <dbReference type="SMART" id="SM00829"/>
    </source>
</evidence>
<dbReference type="Gene3D" id="3.90.180.10">
    <property type="entry name" value="Medium-chain alcohol dehydrogenases, catalytic domain"/>
    <property type="match status" value="1"/>
</dbReference>
<keyword evidence="1" id="KW-0560">Oxidoreductase</keyword>
<protein>
    <recommendedName>
        <fullName evidence="3">Enoyl reductase (ER) domain-containing protein</fullName>
    </recommendedName>
</protein>
<organism evidence="4">
    <name type="scientific">Ditylum brightwellii</name>
    <dbReference type="NCBI Taxonomy" id="49249"/>
    <lineage>
        <taxon>Eukaryota</taxon>
        <taxon>Sar</taxon>
        <taxon>Stramenopiles</taxon>
        <taxon>Ochrophyta</taxon>
        <taxon>Bacillariophyta</taxon>
        <taxon>Mediophyceae</taxon>
        <taxon>Lithodesmiophycidae</taxon>
        <taxon>Lithodesmiales</taxon>
        <taxon>Lithodesmiaceae</taxon>
        <taxon>Ditylum</taxon>
    </lineage>
</organism>
<dbReference type="InterPro" id="IPR013149">
    <property type="entry name" value="ADH-like_C"/>
</dbReference>
<dbReference type="Pfam" id="PF00107">
    <property type="entry name" value="ADH_zinc_N"/>
    <property type="match status" value="1"/>
</dbReference>
<evidence type="ECO:0000256" key="2">
    <source>
        <dbReference type="SAM" id="SignalP"/>
    </source>
</evidence>
<dbReference type="Pfam" id="PF08240">
    <property type="entry name" value="ADH_N"/>
    <property type="match status" value="1"/>
</dbReference>
<dbReference type="InterPro" id="IPR036291">
    <property type="entry name" value="NAD(P)-bd_dom_sf"/>
</dbReference>
<dbReference type="InterPro" id="IPR020843">
    <property type="entry name" value="ER"/>
</dbReference>
<dbReference type="PANTHER" id="PTHR43677:SF3">
    <property type="entry name" value="PROSTAGLANDIN REDUCTASE 3"/>
    <property type="match status" value="1"/>
</dbReference>